<evidence type="ECO:0000313" key="2">
    <source>
        <dbReference type="Proteomes" id="UP000826271"/>
    </source>
</evidence>
<comment type="caution">
    <text evidence="1">The sequence shown here is derived from an EMBL/GenBank/DDBJ whole genome shotgun (WGS) entry which is preliminary data.</text>
</comment>
<dbReference type="Proteomes" id="UP000826271">
    <property type="component" value="Unassembled WGS sequence"/>
</dbReference>
<organism evidence="1 2">
    <name type="scientific">Buddleja alternifolia</name>
    <dbReference type="NCBI Taxonomy" id="168488"/>
    <lineage>
        <taxon>Eukaryota</taxon>
        <taxon>Viridiplantae</taxon>
        <taxon>Streptophyta</taxon>
        <taxon>Embryophyta</taxon>
        <taxon>Tracheophyta</taxon>
        <taxon>Spermatophyta</taxon>
        <taxon>Magnoliopsida</taxon>
        <taxon>eudicotyledons</taxon>
        <taxon>Gunneridae</taxon>
        <taxon>Pentapetalae</taxon>
        <taxon>asterids</taxon>
        <taxon>lamiids</taxon>
        <taxon>Lamiales</taxon>
        <taxon>Scrophulariaceae</taxon>
        <taxon>Buddlejeae</taxon>
        <taxon>Buddleja</taxon>
    </lineage>
</organism>
<dbReference type="PANTHER" id="PTHR35546">
    <property type="entry name" value="F-BOX PROTEIN INTERACTION DOMAIN PROTEIN-RELATED"/>
    <property type="match status" value="1"/>
</dbReference>
<proteinExistence type="predicted"/>
<sequence length="227" mass="26227">MSLYSSSGTDSINCNDDVLTEILLRLPVKSLTRFKLLEVYDSLSRTWKVCLEPFTAPVHVKFSCGVHWNNVIHWEYKMYYDIEKNVIEYLPRPIIPWPEGWGSTASCCQLQESKGHLYFFIIISNSGEKSIAVFEMKGDYSGWVLKYNDRIGRAAGRPRILSFIMGDGEEETSTLVFHVPGKITAYRFREKSFTELVDLTNEPFYREDSVQFEPRDTYQFGESLAPV</sequence>
<gene>
    <name evidence="1" type="ORF">BUALT_Bualt06G0141700</name>
</gene>
<protein>
    <recommendedName>
        <fullName evidence="3">F-box protein</fullName>
    </recommendedName>
</protein>
<evidence type="ECO:0000313" key="1">
    <source>
        <dbReference type="EMBL" id="KAG8381631.1"/>
    </source>
</evidence>
<dbReference type="AlphaFoldDB" id="A0AAV6XM46"/>
<accession>A0AAV6XM46</accession>
<dbReference type="EMBL" id="WHWC01000006">
    <property type="protein sequence ID" value="KAG8381631.1"/>
    <property type="molecule type" value="Genomic_DNA"/>
</dbReference>
<reference evidence="1" key="1">
    <citation type="submission" date="2019-10" db="EMBL/GenBank/DDBJ databases">
        <authorList>
            <person name="Zhang R."/>
            <person name="Pan Y."/>
            <person name="Wang J."/>
            <person name="Ma R."/>
            <person name="Yu S."/>
        </authorList>
    </citation>
    <scope>NUCLEOTIDE SEQUENCE</scope>
    <source>
        <strain evidence="1">LA-IB0</strain>
        <tissue evidence="1">Leaf</tissue>
    </source>
</reference>
<dbReference type="InterPro" id="IPR055290">
    <property type="entry name" value="At3g26010-like"/>
</dbReference>
<keyword evidence="2" id="KW-1185">Reference proteome</keyword>
<dbReference type="PANTHER" id="PTHR35546:SF130">
    <property type="entry name" value="EXPRESSED PROTEIN"/>
    <property type="match status" value="1"/>
</dbReference>
<evidence type="ECO:0008006" key="3">
    <source>
        <dbReference type="Google" id="ProtNLM"/>
    </source>
</evidence>
<name>A0AAV6XM46_9LAMI</name>